<evidence type="ECO:0000313" key="1">
    <source>
        <dbReference type="EMBL" id="PIT94614.1"/>
    </source>
</evidence>
<dbReference type="Proteomes" id="UP000228900">
    <property type="component" value="Unassembled WGS sequence"/>
</dbReference>
<reference evidence="2" key="1">
    <citation type="submission" date="2017-09" db="EMBL/GenBank/DDBJ databases">
        <title>Depth-based differentiation of microbial function through sediment-hosted aquifers and enrichment of novel symbionts in the deep terrestrial subsurface.</title>
        <authorList>
            <person name="Probst A.J."/>
            <person name="Ladd B."/>
            <person name="Jarett J.K."/>
            <person name="Geller-Mcgrath D.E."/>
            <person name="Sieber C.M.K."/>
            <person name="Emerson J.B."/>
            <person name="Anantharaman K."/>
            <person name="Thomas B.C."/>
            <person name="Malmstrom R."/>
            <person name="Stieglmeier M."/>
            <person name="Klingl A."/>
            <person name="Woyke T."/>
            <person name="Ryan C.M."/>
            <person name="Banfield J.F."/>
        </authorList>
    </citation>
    <scope>NUCLEOTIDE SEQUENCE [LARGE SCALE GENOMIC DNA]</scope>
</reference>
<organism evidence="1 2">
    <name type="scientific">Candidatus Falkowbacteria bacterium CG10_big_fil_rev_8_21_14_0_10_39_9</name>
    <dbReference type="NCBI Taxonomy" id="1974566"/>
    <lineage>
        <taxon>Bacteria</taxon>
        <taxon>Candidatus Falkowiibacteriota</taxon>
    </lineage>
</organism>
<proteinExistence type="predicted"/>
<name>A0A2M6WPF7_9BACT</name>
<gene>
    <name evidence="1" type="ORF">COT98_02635</name>
</gene>
<dbReference type="EMBL" id="PFAQ01000041">
    <property type="protein sequence ID" value="PIT94614.1"/>
    <property type="molecule type" value="Genomic_DNA"/>
</dbReference>
<comment type="caution">
    <text evidence="1">The sequence shown here is derived from an EMBL/GenBank/DDBJ whole genome shotgun (WGS) entry which is preliminary data.</text>
</comment>
<sequence>MKKLLLFTIILAGTLTACKIKAKIVLKNPSDSLIVVDYGQNLAAMIKVNQFDWFDTQLINAASFPMPSQKVGQKETLAIKLFDFSGSLTVEAAIAKIIKAGYRPATIFELLAFGTYYPELQKQFPIIALGSPWQSYGGFPYLSFNMGRRTIDLAWNQYELGADFRFLAVQAKFMGYSSR</sequence>
<evidence type="ECO:0000313" key="2">
    <source>
        <dbReference type="Proteomes" id="UP000228900"/>
    </source>
</evidence>
<dbReference type="PROSITE" id="PS51257">
    <property type="entry name" value="PROKAR_LIPOPROTEIN"/>
    <property type="match status" value="1"/>
</dbReference>
<accession>A0A2M6WPF7</accession>
<protein>
    <submittedName>
        <fullName evidence="1">Uncharacterized protein</fullName>
    </submittedName>
</protein>
<dbReference type="AlphaFoldDB" id="A0A2M6WPF7"/>